<dbReference type="SUPFAM" id="SSF51735">
    <property type="entry name" value="NAD(P)-binding Rossmann-fold domains"/>
    <property type="match status" value="1"/>
</dbReference>
<dbReference type="GO" id="GO:0016491">
    <property type="term" value="F:oxidoreductase activity"/>
    <property type="evidence" value="ECO:0007669"/>
    <property type="project" value="UniProtKB-KW"/>
</dbReference>
<gene>
    <name evidence="3" type="ORF">CRP01_37125</name>
</gene>
<organism evidence="3 4">
    <name type="scientific">Flavilitoribacter nigricans (strain ATCC 23147 / DSM 23189 / NBRC 102662 / NCIMB 1420 / SS-2)</name>
    <name type="common">Lewinella nigricans</name>
    <dbReference type="NCBI Taxonomy" id="1122177"/>
    <lineage>
        <taxon>Bacteria</taxon>
        <taxon>Pseudomonadati</taxon>
        <taxon>Bacteroidota</taxon>
        <taxon>Saprospiria</taxon>
        <taxon>Saprospirales</taxon>
        <taxon>Lewinellaceae</taxon>
        <taxon>Flavilitoribacter</taxon>
    </lineage>
</organism>
<reference evidence="3 4" key="1">
    <citation type="submission" date="2017-10" db="EMBL/GenBank/DDBJ databases">
        <title>The draft genome sequence of Lewinella nigricans NBRC 102662.</title>
        <authorList>
            <person name="Wang K."/>
        </authorList>
    </citation>
    <scope>NUCLEOTIDE SEQUENCE [LARGE SCALE GENOMIC DNA]</scope>
    <source>
        <strain evidence="3 4">NBRC 102662</strain>
    </source>
</reference>
<dbReference type="InterPro" id="IPR020904">
    <property type="entry name" value="Sc_DH/Rdtase_CS"/>
</dbReference>
<comment type="similarity">
    <text evidence="1">Belongs to the short-chain dehydrogenases/reductases (SDR) family.</text>
</comment>
<dbReference type="PRINTS" id="PR00081">
    <property type="entry name" value="GDHRDH"/>
</dbReference>
<dbReference type="AlphaFoldDB" id="A0A2D0MYQ7"/>
<dbReference type="CDD" id="cd05233">
    <property type="entry name" value="SDR_c"/>
    <property type="match status" value="1"/>
</dbReference>
<dbReference type="OrthoDB" id="9808814at2"/>
<comment type="caution">
    <text evidence="3">The sequence shown here is derived from an EMBL/GenBank/DDBJ whole genome shotgun (WGS) entry which is preliminary data.</text>
</comment>
<keyword evidence="2" id="KW-0560">Oxidoreductase</keyword>
<sequence length="267" mass="29728">MQEKETKYALITGGSMGIGKAIAIELAQKSTPLLLVALEEPMLYQTADELRQTYQIPVETLGINLVDEQSPQRVFDWCQENNYAVNILINNAGFGRGGQMHAFQLSEYYAMMALNNRATVGLTYLFIPELERHDEAYILIMSSMEAMLPLPYKAVYAGTKNFLFGYALALREELSGKNIGVTVMCPGPTVTNESGLKRIQANPSNKILVKMPDEVARAGVNGMFQRKNIVVPGRLQSTFFSLGKHLPTRLKMRLLKRISQSFANDPG</sequence>
<dbReference type="Proteomes" id="UP000223913">
    <property type="component" value="Unassembled WGS sequence"/>
</dbReference>
<evidence type="ECO:0000313" key="3">
    <source>
        <dbReference type="EMBL" id="PHN01411.1"/>
    </source>
</evidence>
<dbReference type="InterPro" id="IPR036291">
    <property type="entry name" value="NAD(P)-bd_dom_sf"/>
</dbReference>
<evidence type="ECO:0000313" key="4">
    <source>
        <dbReference type="Proteomes" id="UP000223913"/>
    </source>
</evidence>
<dbReference type="Gene3D" id="3.40.50.720">
    <property type="entry name" value="NAD(P)-binding Rossmann-like Domain"/>
    <property type="match status" value="1"/>
</dbReference>
<dbReference type="InterPro" id="IPR002347">
    <property type="entry name" value="SDR_fam"/>
</dbReference>
<dbReference type="PANTHER" id="PTHR44196:SF2">
    <property type="entry name" value="SHORT-CHAIN DEHYDROGENASE-RELATED"/>
    <property type="match status" value="1"/>
</dbReference>
<proteinExistence type="inferred from homology"/>
<evidence type="ECO:0000256" key="1">
    <source>
        <dbReference type="ARBA" id="ARBA00006484"/>
    </source>
</evidence>
<dbReference type="PIRSF" id="PIRSF000126">
    <property type="entry name" value="11-beta-HSD1"/>
    <property type="match status" value="1"/>
</dbReference>
<keyword evidence="4" id="KW-1185">Reference proteome</keyword>
<dbReference type="PANTHER" id="PTHR44196">
    <property type="entry name" value="DEHYDROGENASE/REDUCTASE SDR FAMILY MEMBER 7B"/>
    <property type="match status" value="1"/>
</dbReference>
<name>A0A2D0MYQ7_FLAN2</name>
<dbReference type="EMBL" id="PDUD01000055">
    <property type="protein sequence ID" value="PHN01411.1"/>
    <property type="molecule type" value="Genomic_DNA"/>
</dbReference>
<dbReference type="PROSITE" id="PS00061">
    <property type="entry name" value="ADH_SHORT"/>
    <property type="match status" value="1"/>
</dbReference>
<accession>A0A2D0MYQ7</accession>
<dbReference type="RefSeq" id="WP_099155159.1">
    <property type="nucleotide sequence ID" value="NZ_PDUD01000055.1"/>
</dbReference>
<dbReference type="GO" id="GO:0016020">
    <property type="term" value="C:membrane"/>
    <property type="evidence" value="ECO:0007669"/>
    <property type="project" value="TreeGrafter"/>
</dbReference>
<protein>
    <submittedName>
        <fullName evidence="3">Short-chain dehydrogenase</fullName>
    </submittedName>
</protein>
<dbReference type="Pfam" id="PF00106">
    <property type="entry name" value="adh_short"/>
    <property type="match status" value="1"/>
</dbReference>
<evidence type="ECO:0000256" key="2">
    <source>
        <dbReference type="ARBA" id="ARBA00023002"/>
    </source>
</evidence>